<proteinExistence type="predicted"/>
<dbReference type="Gene3D" id="1.10.3210.10">
    <property type="entry name" value="Hypothetical protein af1432"/>
    <property type="match status" value="1"/>
</dbReference>
<evidence type="ECO:0000313" key="2">
    <source>
        <dbReference type="EMBL" id="BAI69241.1"/>
    </source>
</evidence>
<dbReference type="GO" id="GO:0006203">
    <property type="term" value="P:dGTP catabolic process"/>
    <property type="evidence" value="ECO:0007669"/>
    <property type="project" value="TreeGrafter"/>
</dbReference>
<dbReference type="InterPro" id="IPR045509">
    <property type="entry name" value="HD_assoc_2"/>
</dbReference>
<dbReference type="Pfam" id="PF01966">
    <property type="entry name" value="HD"/>
    <property type="match status" value="1"/>
</dbReference>
<dbReference type="PANTHER" id="PTHR11373">
    <property type="entry name" value="DEOXYNUCLEOSIDE TRIPHOSPHATE TRIPHOSPHOHYDROLASE"/>
    <property type="match status" value="1"/>
</dbReference>
<evidence type="ECO:0000259" key="1">
    <source>
        <dbReference type="PROSITE" id="PS51831"/>
    </source>
</evidence>
<keyword evidence="3" id="KW-1185">Reference proteome</keyword>
<dbReference type="STRING" id="608538.HTH_0781"/>
<feature type="domain" description="HD" evidence="1">
    <location>
        <begin position="51"/>
        <end position="168"/>
    </location>
</feature>
<dbReference type="GO" id="GO:0008832">
    <property type="term" value="F:dGTPase activity"/>
    <property type="evidence" value="ECO:0007669"/>
    <property type="project" value="TreeGrafter"/>
</dbReference>
<dbReference type="Proteomes" id="UP000002574">
    <property type="component" value="Chromosome"/>
</dbReference>
<dbReference type="InterPro" id="IPR003607">
    <property type="entry name" value="HD/PDEase_dom"/>
</dbReference>
<sequence>MFKDLSDPIYGFVRVEDHELKVIDAILFQRLRYIRQLGVAYLVFPSAQHTRFEHSVGVMELSTRIYKSLGFKDDRLMRVVRLAGLLHDIGHPPFSHTTEVLLGSRGHEDIGYKVIMGQVGDMLKKEGFSWEEVQLIAKLAFKKAQDDSEKLLSNIITGEFGADRMDYLRRDAYFCGTSYGFFDYERLLNHIELVEGKKTVNLSALRALESFILGRYFMYLQVYFHKVVRILNIHLLEMIERFFGSDYFLNAEKLMTLTDGDILSVALKYPQDIHVKRLMGREHFREVFRTNSKEEFERAKEDLLAVYDPQLVRFDSVSKKVLDEEIFVSEKGKVFPLKEVSEIFSSLKDIEIHRIYAERSLKDDIKSYLAKRGYHGKP</sequence>
<evidence type="ECO:0000313" key="3">
    <source>
        <dbReference type="Proteomes" id="UP000002574"/>
    </source>
</evidence>
<dbReference type="CDD" id="cd00077">
    <property type="entry name" value="HDc"/>
    <property type="match status" value="1"/>
</dbReference>
<organism evidence="2 3">
    <name type="scientific">Hydrogenobacter thermophilus (strain DSM 6534 / IAM 12695 / TK-6)</name>
    <dbReference type="NCBI Taxonomy" id="608538"/>
    <lineage>
        <taxon>Bacteria</taxon>
        <taxon>Pseudomonadati</taxon>
        <taxon>Aquificota</taxon>
        <taxon>Aquificia</taxon>
        <taxon>Aquificales</taxon>
        <taxon>Aquificaceae</taxon>
        <taxon>Hydrogenobacter</taxon>
    </lineage>
</organism>
<dbReference type="RefSeq" id="WP_012963422.1">
    <property type="nucleotide sequence ID" value="NC_013799.1"/>
</dbReference>
<dbReference type="SUPFAM" id="SSF109604">
    <property type="entry name" value="HD-domain/PDEase-like"/>
    <property type="match status" value="1"/>
</dbReference>
<dbReference type="EMBL" id="AP011112">
    <property type="protein sequence ID" value="BAI69241.1"/>
    <property type="molecule type" value="Genomic_DNA"/>
</dbReference>
<name>D3DHD9_HYDTT</name>
<protein>
    <submittedName>
        <fullName evidence="2">Metal dependent phosphohydrolase</fullName>
    </submittedName>
</protein>
<dbReference type="PANTHER" id="PTHR11373:SF4">
    <property type="entry name" value="DEOXYNUCLEOSIDE TRIPHOSPHATE TRIPHOSPHOHYDROLASE SAMHD1"/>
    <property type="match status" value="1"/>
</dbReference>
<gene>
    <name evidence="2" type="ordered locus">HTH_0781</name>
</gene>
<reference evidence="2 3" key="1">
    <citation type="journal article" date="2010" name="J. Bacteriol.">
        <title>Complete genome sequence of the thermophilic, obligately chemolithoautotrophic hydrogen-oxidizing bacterium Hydrogenobacter thermophilus TK-6.</title>
        <authorList>
            <person name="Arai H."/>
            <person name="Kanbe H."/>
            <person name="Ishii M."/>
            <person name="Igarashi Y."/>
        </authorList>
    </citation>
    <scope>NUCLEOTIDE SEQUENCE [LARGE SCALE GENOMIC DNA]</scope>
    <source>
        <strain evidence="3">DSM 6534 / IAM 12695 / TK-6 [Tokyo]</strain>
    </source>
</reference>
<dbReference type="KEGG" id="hte:Hydth_0781"/>
<dbReference type="PATRIC" id="fig|608538.5.peg.793"/>
<dbReference type="SMART" id="SM00471">
    <property type="entry name" value="HDc"/>
    <property type="match status" value="1"/>
</dbReference>
<accession>D3DHD9</accession>
<dbReference type="eggNOG" id="COG1078">
    <property type="taxonomic scope" value="Bacteria"/>
</dbReference>
<dbReference type="Pfam" id="PF19276">
    <property type="entry name" value="HD_assoc_2"/>
    <property type="match status" value="1"/>
</dbReference>
<keyword evidence="2" id="KW-0378">Hydrolase</keyword>
<dbReference type="InterPro" id="IPR050135">
    <property type="entry name" value="dGTPase-like"/>
</dbReference>
<dbReference type="InterPro" id="IPR006674">
    <property type="entry name" value="HD_domain"/>
</dbReference>
<dbReference type="PROSITE" id="PS51831">
    <property type="entry name" value="HD"/>
    <property type="match status" value="1"/>
</dbReference>
<dbReference type="AlphaFoldDB" id="D3DHD9"/>
<dbReference type="Gene3D" id="3.30.70.1370">
    <property type="entry name" value="HD domain like"/>
    <property type="match status" value="1"/>
</dbReference>
<dbReference type="KEGG" id="hth:HTH_0781"/>
<dbReference type="OrthoDB" id="9803619at2"/>